<keyword evidence="1" id="KW-0812">Transmembrane</keyword>
<protein>
    <submittedName>
        <fullName evidence="2">Uncharacterized protein</fullName>
    </submittedName>
</protein>
<dbReference type="EMBL" id="ML119831">
    <property type="protein sequence ID" value="RPA73161.1"/>
    <property type="molecule type" value="Genomic_DNA"/>
</dbReference>
<feature type="transmembrane region" description="Helical" evidence="1">
    <location>
        <begin position="576"/>
        <end position="596"/>
    </location>
</feature>
<evidence type="ECO:0000313" key="3">
    <source>
        <dbReference type="Proteomes" id="UP000275078"/>
    </source>
</evidence>
<reference evidence="2 3" key="1">
    <citation type="journal article" date="2018" name="Nat. Ecol. Evol.">
        <title>Pezizomycetes genomes reveal the molecular basis of ectomycorrhizal truffle lifestyle.</title>
        <authorList>
            <person name="Murat C."/>
            <person name="Payen T."/>
            <person name="Noel B."/>
            <person name="Kuo A."/>
            <person name="Morin E."/>
            <person name="Chen J."/>
            <person name="Kohler A."/>
            <person name="Krizsan K."/>
            <person name="Balestrini R."/>
            <person name="Da Silva C."/>
            <person name="Montanini B."/>
            <person name="Hainaut M."/>
            <person name="Levati E."/>
            <person name="Barry K.W."/>
            <person name="Belfiori B."/>
            <person name="Cichocki N."/>
            <person name="Clum A."/>
            <person name="Dockter R.B."/>
            <person name="Fauchery L."/>
            <person name="Guy J."/>
            <person name="Iotti M."/>
            <person name="Le Tacon F."/>
            <person name="Lindquist E.A."/>
            <person name="Lipzen A."/>
            <person name="Malagnac F."/>
            <person name="Mello A."/>
            <person name="Molinier V."/>
            <person name="Miyauchi S."/>
            <person name="Poulain J."/>
            <person name="Riccioni C."/>
            <person name="Rubini A."/>
            <person name="Sitrit Y."/>
            <person name="Splivallo R."/>
            <person name="Traeger S."/>
            <person name="Wang M."/>
            <person name="Zifcakova L."/>
            <person name="Wipf D."/>
            <person name="Zambonelli A."/>
            <person name="Paolocci F."/>
            <person name="Nowrousian M."/>
            <person name="Ottonello S."/>
            <person name="Baldrian P."/>
            <person name="Spatafora J.W."/>
            <person name="Henrissat B."/>
            <person name="Nagy L.G."/>
            <person name="Aury J.M."/>
            <person name="Wincker P."/>
            <person name="Grigoriev I.V."/>
            <person name="Bonfante P."/>
            <person name="Martin F.M."/>
        </authorList>
    </citation>
    <scope>NUCLEOTIDE SEQUENCE [LARGE SCALE GENOMIC DNA]</scope>
    <source>
        <strain evidence="2 3">RN42</strain>
    </source>
</reference>
<dbReference type="AlphaFoldDB" id="A0A3N4HM51"/>
<proteinExistence type="predicted"/>
<feature type="transmembrane region" description="Helical" evidence="1">
    <location>
        <begin position="173"/>
        <end position="193"/>
    </location>
</feature>
<evidence type="ECO:0000313" key="2">
    <source>
        <dbReference type="EMBL" id="RPA73161.1"/>
    </source>
</evidence>
<sequence length="708" mass="79108">MSYHGETARVYTPLPPGDCSIETEYSVEVSQPLAGSNSPSFKSSSKHYETVSHVGEERKSTSVGFKTPFYILICLLAGICSAVGNFSFFLYLHHQQPSSTVPQSWVQTIAVIFANLVRSFLGAALGIAYSQRVWNKLRQVWIKAKYVDQLLTLPWNPLDLIDLKIFWLAKFEWAFALFCVLLPIVTAFPPGSLKVVVREVAQSHPDSFNAPWMNLTFRQDDSYGATTVGALFRMDGHVAISSPKAHIQEAVTNIVRNGEATTWANPRLGHNISYQVTFRGPAIKCFEIAPNVNYTARKFSIVDSLNWTSQHVNTFPGPANKTKDKYQYAFSTAYRYEDHELSGSPAFTLWYRHKTHTVTKPNWHDFETTQSELLRTRCLGGAATYYVNVTHSVGQEGSRVAYHTEENSFKPITNTSFNFHGGVDTMYYYIYGDGSWESRDPTLNSTTNELILPPTAYDSRIWNDRYATPFHVKFFESQCLAIILAFMNSLAGEVYDFGTNTPGYKSNILATRLAKLESKSEGDTLTLNVTPSLLEEAFRNVTVSLPMLNIDGWETEVPIIIKEWTNVYEFEPLRLLVPYALAIPLTLAFTIVRLIALYSNGVPAKGNSFLQIVTTTSAAESSVLREKAALCFEGGEQNFSEELLGLKLKYGELVQIPTRVHASKADSQGSLDSTGHSRATGVYNESEVHSTGILGFGTMGEVIPIRRR</sequence>
<dbReference type="PANTHER" id="PTHR35041">
    <property type="entry name" value="MEDIATOR OF RNA POLYMERASE II TRANSCRIPTION SUBUNIT 1"/>
    <property type="match status" value="1"/>
</dbReference>
<keyword evidence="1" id="KW-1133">Transmembrane helix</keyword>
<keyword evidence="1" id="KW-0472">Membrane</keyword>
<dbReference type="PANTHER" id="PTHR35041:SF6">
    <property type="entry name" value="FORMYLMETHIONINE DEFORMYLASE-LIKE PROTEIN-RELATED"/>
    <property type="match status" value="1"/>
</dbReference>
<feature type="transmembrane region" description="Helical" evidence="1">
    <location>
        <begin position="69"/>
        <end position="92"/>
    </location>
</feature>
<accession>A0A3N4HM51</accession>
<gene>
    <name evidence="2" type="ORF">BJ508DRAFT_366868</name>
</gene>
<dbReference type="STRING" id="1160509.A0A3N4HM51"/>
<keyword evidence="3" id="KW-1185">Reference proteome</keyword>
<dbReference type="OrthoDB" id="5322539at2759"/>
<name>A0A3N4HM51_ASCIM</name>
<dbReference type="Proteomes" id="UP000275078">
    <property type="component" value="Unassembled WGS sequence"/>
</dbReference>
<organism evidence="2 3">
    <name type="scientific">Ascobolus immersus RN42</name>
    <dbReference type="NCBI Taxonomy" id="1160509"/>
    <lineage>
        <taxon>Eukaryota</taxon>
        <taxon>Fungi</taxon>
        <taxon>Dikarya</taxon>
        <taxon>Ascomycota</taxon>
        <taxon>Pezizomycotina</taxon>
        <taxon>Pezizomycetes</taxon>
        <taxon>Pezizales</taxon>
        <taxon>Ascobolaceae</taxon>
        <taxon>Ascobolus</taxon>
    </lineage>
</organism>
<feature type="transmembrane region" description="Helical" evidence="1">
    <location>
        <begin position="104"/>
        <end position="129"/>
    </location>
</feature>
<evidence type="ECO:0000256" key="1">
    <source>
        <dbReference type="SAM" id="Phobius"/>
    </source>
</evidence>